<accession>A0A8J3NC44</accession>
<keyword evidence="2" id="KW-1185">Reference proteome</keyword>
<reference evidence="1" key="1">
    <citation type="submission" date="2021-01" db="EMBL/GenBank/DDBJ databases">
        <title>Whole genome shotgun sequence of Actinocatenispora rupis NBRC 107355.</title>
        <authorList>
            <person name="Komaki H."/>
            <person name="Tamura T."/>
        </authorList>
    </citation>
    <scope>NUCLEOTIDE SEQUENCE</scope>
    <source>
        <strain evidence="1">NBRC 107355</strain>
    </source>
</reference>
<evidence type="ECO:0000313" key="1">
    <source>
        <dbReference type="EMBL" id="GID10019.1"/>
    </source>
</evidence>
<sequence length="232" mass="24770">MGPQRGMPSVERVAACRRRLAQDGPQWTRGPADDAERVSVPARDGDALRDLLIAEGAGSVVEIGLAYGSSALAIGEALVSGGVPGPAHVIVDPYQGTVWADVGWRLLRSAGLDAFAMLLREPSSQALPRLVAAGRTADAAFVDGSHRFHEVFVDLYFLRTIVRPGGVVVLDDHRWPAVATAARYYETNLGWRVVPDALAGGTVDAAGRPRMRALRLPDPPVEPAFDAFRPFG</sequence>
<dbReference type="SUPFAM" id="SSF53335">
    <property type="entry name" value="S-adenosyl-L-methionine-dependent methyltransferases"/>
    <property type="match status" value="1"/>
</dbReference>
<dbReference type="EMBL" id="BOMB01000004">
    <property type="protein sequence ID" value="GID10019.1"/>
    <property type="molecule type" value="Genomic_DNA"/>
</dbReference>
<gene>
    <name evidence="1" type="ORF">Aru02nite_09080</name>
</gene>
<organism evidence="1 2">
    <name type="scientific">Actinocatenispora rupis</name>
    <dbReference type="NCBI Taxonomy" id="519421"/>
    <lineage>
        <taxon>Bacteria</taxon>
        <taxon>Bacillati</taxon>
        <taxon>Actinomycetota</taxon>
        <taxon>Actinomycetes</taxon>
        <taxon>Micromonosporales</taxon>
        <taxon>Micromonosporaceae</taxon>
        <taxon>Actinocatenispora</taxon>
    </lineage>
</organism>
<protein>
    <recommendedName>
        <fullName evidence="3">Methyltransferase domain-containing protein</fullName>
    </recommendedName>
</protein>
<proteinExistence type="predicted"/>
<comment type="caution">
    <text evidence="1">The sequence shown here is derived from an EMBL/GenBank/DDBJ whole genome shotgun (WGS) entry which is preliminary data.</text>
</comment>
<dbReference type="InterPro" id="IPR029063">
    <property type="entry name" value="SAM-dependent_MTases_sf"/>
</dbReference>
<dbReference type="AlphaFoldDB" id="A0A8J3NC44"/>
<dbReference type="Pfam" id="PF13578">
    <property type="entry name" value="Methyltransf_24"/>
    <property type="match status" value="1"/>
</dbReference>
<evidence type="ECO:0008006" key="3">
    <source>
        <dbReference type="Google" id="ProtNLM"/>
    </source>
</evidence>
<name>A0A8J3NC44_9ACTN</name>
<evidence type="ECO:0000313" key="2">
    <source>
        <dbReference type="Proteomes" id="UP000612808"/>
    </source>
</evidence>
<dbReference type="RefSeq" id="WP_203655094.1">
    <property type="nucleotide sequence ID" value="NZ_BAAAZM010000002.1"/>
</dbReference>
<dbReference type="Proteomes" id="UP000612808">
    <property type="component" value="Unassembled WGS sequence"/>
</dbReference>
<dbReference type="Gene3D" id="3.40.50.150">
    <property type="entry name" value="Vaccinia Virus protein VP39"/>
    <property type="match status" value="1"/>
</dbReference>